<feature type="transmembrane region" description="Helical" evidence="6">
    <location>
        <begin position="221"/>
        <end position="241"/>
    </location>
</feature>
<dbReference type="PANTHER" id="PTHR10283:SF92">
    <property type="entry name" value="LOW-AFFINITY PHOSPHATE TRANSPORTER PHO91"/>
    <property type="match status" value="1"/>
</dbReference>
<evidence type="ECO:0000256" key="1">
    <source>
        <dbReference type="ARBA" id="ARBA00004141"/>
    </source>
</evidence>
<name>A0A1J4JYN4_9EUKA</name>
<feature type="transmembrane region" description="Helical" evidence="6">
    <location>
        <begin position="499"/>
        <end position="521"/>
    </location>
</feature>
<dbReference type="GO" id="GO:0006797">
    <property type="term" value="P:polyphosphate metabolic process"/>
    <property type="evidence" value="ECO:0007669"/>
    <property type="project" value="TreeGrafter"/>
</dbReference>
<dbReference type="OrthoDB" id="10260443at2759"/>
<evidence type="ECO:0000256" key="2">
    <source>
        <dbReference type="ARBA" id="ARBA00022448"/>
    </source>
</evidence>
<dbReference type="AlphaFoldDB" id="A0A1J4JYN4"/>
<comment type="subcellular location">
    <subcellularLocation>
        <location evidence="1">Membrane</location>
        <topology evidence="1">Multi-pass membrane protein</topology>
    </subcellularLocation>
</comment>
<reference evidence="8" key="1">
    <citation type="submission" date="2016-10" db="EMBL/GenBank/DDBJ databases">
        <authorList>
            <person name="Benchimol M."/>
            <person name="Almeida L.G."/>
            <person name="Vasconcelos A.T."/>
            <person name="Perreira-Neves A."/>
            <person name="Rosa I.A."/>
            <person name="Tasca T."/>
            <person name="Bogo M.R."/>
            <person name="de Souza W."/>
        </authorList>
    </citation>
    <scope>NUCLEOTIDE SEQUENCE [LARGE SCALE GENOMIC DNA]</scope>
    <source>
        <strain evidence="8">K</strain>
    </source>
</reference>
<organism evidence="8 9">
    <name type="scientific">Tritrichomonas foetus</name>
    <dbReference type="NCBI Taxonomy" id="1144522"/>
    <lineage>
        <taxon>Eukaryota</taxon>
        <taxon>Metamonada</taxon>
        <taxon>Parabasalia</taxon>
        <taxon>Tritrichomonadida</taxon>
        <taxon>Tritrichomonadidae</taxon>
        <taxon>Tritrichomonas</taxon>
    </lineage>
</organism>
<accession>A0A1J4JYN4</accession>
<keyword evidence="3 6" id="KW-0812">Transmembrane</keyword>
<sequence length="523" mass="56848">MHDPDFLFKSDDPDELSCGRLRRLSTADANEVIQAIKGSNPKKESKKCVSIVPLLAIVIFVTIYVSPIFSLYPPAHTCLAILVLGGILWGTEIIPSYITAYLMPFLSVWFSIGYDSQTGQRMTASNLATQIASKFMDPIIFLFLGSLTMSAALTKLQITDRISSFALGRITKRPHIILFTIMILNFTAAAFLSNIASTTLLLTFSLPIIRSLDPDDPFIKALLFGLAWSGNAGGMVTTIASVQNILAIKYINESGAASISFIEWIAFAGPTAVTILLLDYGFLLFKYRTKVHMINVDTKSGSFGKWTWKHAFACIVTVLTIALWAMQETFPKFFGHVGITALIPVISFFSVKILNSDDFGHLRWSTLSLMGGGIALGEAMRVSGLLNLLSDAISSAMGGLSLWVVTFIFLLIEAVLVSVINHTSAAAILFPVLNTIGQQIGNPTIFLTLSALMIGNAQLFHISSFTTALVSGVQRHKKNEPTNLELDPFLPGPEFFTAGWIPVFLSVFLIGGLGYGLVIVLGL</sequence>
<dbReference type="VEuPathDB" id="TrichDB:TRFO_30583"/>
<evidence type="ECO:0000259" key="7">
    <source>
        <dbReference type="Pfam" id="PF03600"/>
    </source>
</evidence>
<keyword evidence="9" id="KW-1185">Reference proteome</keyword>
<dbReference type="GO" id="GO:0005315">
    <property type="term" value="F:phosphate transmembrane transporter activity"/>
    <property type="evidence" value="ECO:0007669"/>
    <property type="project" value="TreeGrafter"/>
</dbReference>
<keyword evidence="4 6" id="KW-1133">Transmembrane helix</keyword>
<feature type="transmembrane region" description="Helical" evidence="6">
    <location>
        <begin position="445"/>
        <end position="470"/>
    </location>
</feature>
<dbReference type="Proteomes" id="UP000179807">
    <property type="component" value="Unassembled WGS sequence"/>
</dbReference>
<evidence type="ECO:0000256" key="4">
    <source>
        <dbReference type="ARBA" id="ARBA00022989"/>
    </source>
</evidence>
<dbReference type="RefSeq" id="XP_068355517.1">
    <property type="nucleotide sequence ID" value="XM_068507441.1"/>
</dbReference>
<evidence type="ECO:0000313" key="9">
    <source>
        <dbReference type="Proteomes" id="UP000179807"/>
    </source>
</evidence>
<evidence type="ECO:0000256" key="6">
    <source>
        <dbReference type="SAM" id="Phobius"/>
    </source>
</evidence>
<feature type="transmembrane region" description="Helical" evidence="6">
    <location>
        <begin position="333"/>
        <end position="354"/>
    </location>
</feature>
<dbReference type="GeneID" id="94842145"/>
<dbReference type="PANTHER" id="PTHR10283">
    <property type="entry name" value="SOLUTE CARRIER FAMILY 13 MEMBER"/>
    <property type="match status" value="1"/>
</dbReference>
<proteinExistence type="predicted"/>
<feature type="transmembrane region" description="Helical" evidence="6">
    <location>
        <begin position="400"/>
        <end position="433"/>
    </location>
</feature>
<feature type="transmembrane region" description="Helical" evidence="6">
    <location>
        <begin position="135"/>
        <end position="156"/>
    </location>
</feature>
<evidence type="ECO:0000256" key="3">
    <source>
        <dbReference type="ARBA" id="ARBA00022692"/>
    </source>
</evidence>
<dbReference type="InterPro" id="IPR004680">
    <property type="entry name" value="Cit_transptr-like_dom"/>
</dbReference>
<protein>
    <submittedName>
        <fullName evidence="8">Sodium:sulfate symporter transmembrane region family protein</fullName>
    </submittedName>
</protein>
<feature type="transmembrane region" description="Helical" evidence="6">
    <location>
        <begin position="176"/>
        <end position="209"/>
    </location>
</feature>
<evidence type="ECO:0000256" key="5">
    <source>
        <dbReference type="ARBA" id="ARBA00023136"/>
    </source>
</evidence>
<feature type="transmembrane region" description="Helical" evidence="6">
    <location>
        <begin position="261"/>
        <end position="285"/>
    </location>
</feature>
<keyword evidence="2" id="KW-0813">Transport</keyword>
<feature type="transmembrane region" description="Helical" evidence="6">
    <location>
        <begin position="306"/>
        <end position="327"/>
    </location>
</feature>
<dbReference type="EMBL" id="MLAK01000870">
    <property type="protein sequence ID" value="OHT02381.1"/>
    <property type="molecule type" value="Genomic_DNA"/>
</dbReference>
<dbReference type="GO" id="GO:0005886">
    <property type="term" value="C:plasma membrane"/>
    <property type="evidence" value="ECO:0007669"/>
    <property type="project" value="TreeGrafter"/>
</dbReference>
<dbReference type="Pfam" id="PF03600">
    <property type="entry name" value="CitMHS"/>
    <property type="match status" value="1"/>
</dbReference>
<evidence type="ECO:0000313" key="8">
    <source>
        <dbReference type="EMBL" id="OHT02381.1"/>
    </source>
</evidence>
<feature type="domain" description="Citrate transporter-like" evidence="7">
    <location>
        <begin position="87"/>
        <end position="449"/>
    </location>
</feature>
<comment type="caution">
    <text evidence="8">The sequence shown here is derived from an EMBL/GenBank/DDBJ whole genome shotgun (WGS) entry which is preliminary data.</text>
</comment>
<keyword evidence="5 6" id="KW-0472">Membrane</keyword>
<feature type="transmembrane region" description="Helical" evidence="6">
    <location>
        <begin position="51"/>
        <end position="73"/>
    </location>
</feature>
<gene>
    <name evidence="8" type="ORF">TRFO_30583</name>
</gene>
<dbReference type="GO" id="GO:0006817">
    <property type="term" value="P:phosphate ion transport"/>
    <property type="evidence" value="ECO:0007669"/>
    <property type="project" value="TreeGrafter"/>
</dbReference>